<keyword evidence="4" id="KW-1185">Reference proteome</keyword>
<accession>A0A9D5ACE5</accession>
<dbReference type="PANTHER" id="PTHR45811:SF39">
    <property type="entry name" value="METAL-ASSOCIATED DOMAIN PROTEIN, PUTATIVE-RELATED"/>
    <property type="match status" value="1"/>
</dbReference>
<keyword evidence="1" id="KW-0479">Metal-binding</keyword>
<dbReference type="EMBL" id="JAMSHJ010000006">
    <property type="protein sequence ID" value="KAI5400475.1"/>
    <property type="molecule type" value="Genomic_DNA"/>
</dbReference>
<reference evidence="3 4" key="1">
    <citation type="journal article" date="2022" name="Nat. Genet.">
        <title>Improved pea reference genome and pan-genome highlight genomic features and evolutionary characteristics.</title>
        <authorList>
            <person name="Yang T."/>
            <person name="Liu R."/>
            <person name="Luo Y."/>
            <person name="Hu S."/>
            <person name="Wang D."/>
            <person name="Wang C."/>
            <person name="Pandey M.K."/>
            <person name="Ge S."/>
            <person name="Xu Q."/>
            <person name="Li N."/>
            <person name="Li G."/>
            <person name="Huang Y."/>
            <person name="Saxena R.K."/>
            <person name="Ji Y."/>
            <person name="Li M."/>
            <person name="Yan X."/>
            <person name="He Y."/>
            <person name="Liu Y."/>
            <person name="Wang X."/>
            <person name="Xiang C."/>
            <person name="Varshney R.K."/>
            <person name="Ding H."/>
            <person name="Gao S."/>
            <person name="Zong X."/>
        </authorList>
    </citation>
    <scope>NUCLEOTIDE SEQUENCE [LARGE SCALE GENOMIC DNA]</scope>
    <source>
        <strain evidence="3 4">cv. Zhongwan 6</strain>
    </source>
</reference>
<evidence type="ECO:0000313" key="4">
    <source>
        <dbReference type="Proteomes" id="UP001058974"/>
    </source>
</evidence>
<dbReference type="Gramene" id="Psat06G0538100-T1">
    <property type="protein sequence ID" value="KAI5400475.1"/>
    <property type="gene ID" value="KIW84_065381"/>
</dbReference>
<dbReference type="InterPro" id="IPR051863">
    <property type="entry name" value="HIPP"/>
</dbReference>
<comment type="caution">
    <text evidence="3">The sequence shown here is derived from an EMBL/GenBank/DDBJ whole genome shotgun (WGS) entry which is preliminary data.</text>
</comment>
<name>A0A9D5ACE5_PEA</name>
<dbReference type="PANTHER" id="PTHR45811">
    <property type="entry name" value="COPPER TRANSPORT PROTEIN FAMILY-RELATED"/>
    <property type="match status" value="1"/>
</dbReference>
<dbReference type="GO" id="GO:0046872">
    <property type="term" value="F:metal ion binding"/>
    <property type="evidence" value="ECO:0007669"/>
    <property type="project" value="UniProtKB-KW"/>
</dbReference>
<feature type="region of interest" description="Disordered" evidence="2">
    <location>
        <begin position="176"/>
        <end position="198"/>
    </location>
</feature>
<proteinExistence type="predicted"/>
<evidence type="ECO:0008006" key="5">
    <source>
        <dbReference type="Google" id="ProtNLM"/>
    </source>
</evidence>
<dbReference type="Proteomes" id="UP001058974">
    <property type="component" value="Chromosome 6"/>
</dbReference>
<organism evidence="3 4">
    <name type="scientific">Pisum sativum</name>
    <name type="common">Garden pea</name>
    <name type="synonym">Lathyrus oleraceus</name>
    <dbReference type="NCBI Taxonomy" id="3888"/>
    <lineage>
        <taxon>Eukaryota</taxon>
        <taxon>Viridiplantae</taxon>
        <taxon>Streptophyta</taxon>
        <taxon>Embryophyta</taxon>
        <taxon>Tracheophyta</taxon>
        <taxon>Spermatophyta</taxon>
        <taxon>Magnoliopsida</taxon>
        <taxon>eudicotyledons</taxon>
        <taxon>Gunneridae</taxon>
        <taxon>Pentapetalae</taxon>
        <taxon>rosids</taxon>
        <taxon>fabids</taxon>
        <taxon>Fabales</taxon>
        <taxon>Fabaceae</taxon>
        <taxon>Papilionoideae</taxon>
        <taxon>50 kb inversion clade</taxon>
        <taxon>NPAAA clade</taxon>
        <taxon>Hologalegina</taxon>
        <taxon>IRL clade</taxon>
        <taxon>Fabeae</taxon>
        <taxon>Lathyrus</taxon>
    </lineage>
</organism>
<dbReference type="Gene3D" id="3.30.70.100">
    <property type="match status" value="1"/>
</dbReference>
<evidence type="ECO:0000256" key="2">
    <source>
        <dbReference type="SAM" id="MobiDB-lite"/>
    </source>
</evidence>
<dbReference type="AlphaFoldDB" id="A0A9D5ACE5"/>
<protein>
    <recommendedName>
        <fullName evidence="5">HMA domain-containing protein</fullName>
    </recommendedName>
</protein>
<evidence type="ECO:0000256" key="1">
    <source>
        <dbReference type="ARBA" id="ARBA00022723"/>
    </source>
</evidence>
<evidence type="ECO:0000313" key="3">
    <source>
        <dbReference type="EMBL" id="KAI5400475.1"/>
    </source>
</evidence>
<sequence>MSLFELIPHVDYIAGRSGYQWSDQGAKEGMKGLDLDYTKILKFVVNMDFVTKQIGWIYSCRIGRKDRIKDISNGTQHVINTSNICPIEFLHAGWPEIKQDIHNHTRRTLYSQAFILLFLVFTHFFPSHNGSGVDSIETDVNEQKLTVIGEMDTVAVVKKLKKVGKVDIVSVGPAIEEKKEEKKEEKEEKKEEKPEEKK</sequence>
<gene>
    <name evidence="3" type="ORF">KIW84_065381</name>
</gene>